<feature type="chain" id="PRO_5040275297" evidence="1">
    <location>
        <begin position="17"/>
        <end position="170"/>
    </location>
</feature>
<evidence type="ECO:0000313" key="2">
    <source>
        <dbReference type="EMBL" id="GJE94396.1"/>
    </source>
</evidence>
<keyword evidence="3" id="KW-1185">Reference proteome</keyword>
<keyword evidence="1" id="KW-0732">Signal</keyword>
<evidence type="ECO:0000313" key="3">
    <source>
        <dbReference type="Proteomes" id="UP000703269"/>
    </source>
</evidence>
<name>A0A9P3GGJ5_9APHY</name>
<organism evidence="2 3">
    <name type="scientific">Phanerochaete sordida</name>
    <dbReference type="NCBI Taxonomy" id="48140"/>
    <lineage>
        <taxon>Eukaryota</taxon>
        <taxon>Fungi</taxon>
        <taxon>Dikarya</taxon>
        <taxon>Basidiomycota</taxon>
        <taxon>Agaricomycotina</taxon>
        <taxon>Agaricomycetes</taxon>
        <taxon>Polyporales</taxon>
        <taxon>Phanerochaetaceae</taxon>
        <taxon>Phanerochaete</taxon>
    </lineage>
</organism>
<feature type="signal peptide" evidence="1">
    <location>
        <begin position="1"/>
        <end position="16"/>
    </location>
</feature>
<dbReference type="AlphaFoldDB" id="A0A9P3GGJ5"/>
<reference evidence="2 3" key="1">
    <citation type="submission" date="2021-08" db="EMBL/GenBank/DDBJ databases">
        <title>Draft Genome Sequence of Phanerochaete sordida strain YK-624.</title>
        <authorList>
            <person name="Mori T."/>
            <person name="Dohra H."/>
            <person name="Suzuki T."/>
            <person name="Kawagishi H."/>
            <person name="Hirai H."/>
        </authorList>
    </citation>
    <scope>NUCLEOTIDE SEQUENCE [LARGE SCALE GENOMIC DNA]</scope>
    <source>
        <strain evidence="2 3">YK-624</strain>
    </source>
</reference>
<gene>
    <name evidence="2" type="ORF">PsYK624_105650</name>
</gene>
<sequence length="170" mass="17675">MKTILAVLLLFSVALGGELPAKRQAGAPPAPLAVYRRGDPVPLGSVFAPIDGTPATLTSGPGSLFSFEGDVLFGPTDAAGTESAAFMVFPSFDGACGYISGNLTFAMSRPSDCASPGPFRLQGGIVQYGPSNAVRSFQLCGADQHIAWNRYGATDDCENVDLVFVNRPVD</sequence>
<protein>
    <submittedName>
        <fullName evidence="2">Uncharacterized protein</fullName>
    </submittedName>
</protein>
<dbReference type="EMBL" id="BPQB01000040">
    <property type="protein sequence ID" value="GJE94396.1"/>
    <property type="molecule type" value="Genomic_DNA"/>
</dbReference>
<accession>A0A9P3GGJ5</accession>
<evidence type="ECO:0000256" key="1">
    <source>
        <dbReference type="SAM" id="SignalP"/>
    </source>
</evidence>
<proteinExistence type="predicted"/>
<comment type="caution">
    <text evidence="2">The sequence shown here is derived from an EMBL/GenBank/DDBJ whole genome shotgun (WGS) entry which is preliminary data.</text>
</comment>
<dbReference type="Proteomes" id="UP000703269">
    <property type="component" value="Unassembled WGS sequence"/>
</dbReference>